<dbReference type="EC" id="3.1.-.-" evidence="3"/>
<evidence type="ECO:0000313" key="8">
    <source>
        <dbReference type="EMBL" id="QOS22703.1"/>
    </source>
</evidence>
<evidence type="ECO:0000313" key="6">
    <source>
        <dbReference type="EMBL" id="QOS21184.1"/>
    </source>
</evidence>
<dbReference type="EMBL" id="MT898330">
    <property type="protein sequence ID" value="QOS26748.1"/>
    <property type="molecule type" value="Genomic_DNA"/>
</dbReference>
<evidence type="ECO:0000313" key="10">
    <source>
        <dbReference type="EMBL" id="QOS26748.1"/>
    </source>
</evidence>
<dbReference type="InterPro" id="IPR036866">
    <property type="entry name" value="RibonucZ/Hydroxyglut_hydro"/>
</dbReference>
<dbReference type="AlphaFoldDB" id="A0A7M1VLD5"/>
<evidence type="ECO:0000313" key="9">
    <source>
        <dbReference type="EMBL" id="QOS25251.1"/>
    </source>
</evidence>
<dbReference type="InterPro" id="IPR050698">
    <property type="entry name" value="MBL"/>
</dbReference>
<proteinExistence type="predicted"/>
<evidence type="ECO:0000313" key="5">
    <source>
        <dbReference type="EMBL" id="QOS17590.1"/>
    </source>
</evidence>
<organism evidence="3">
    <name type="scientific">Vibrio parahaemolyticus</name>
    <dbReference type="NCBI Taxonomy" id="670"/>
    <lineage>
        <taxon>Bacteria</taxon>
        <taxon>Pseudomonadati</taxon>
        <taxon>Pseudomonadota</taxon>
        <taxon>Gammaproteobacteria</taxon>
        <taxon>Vibrionales</taxon>
        <taxon>Vibrionaceae</taxon>
        <taxon>Vibrio</taxon>
    </lineage>
</organism>
<evidence type="ECO:0000313" key="12">
    <source>
        <dbReference type="EMBL" id="QOS29810.1"/>
    </source>
</evidence>
<evidence type="ECO:0000313" key="7">
    <source>
        <dbReference type="EMBL" id="QOS21445.1"/>
    </source>
</evidence>
<dbReference type="EMBL" id="MT898018">
    <property type="protein sequence ID" value="QOS15229.1"/>
    <property type="molecule type" value="Genomic_DNA"/>
</dbReference>
<feature type="domain" description="Beta-Casp" evidence="2">
    <location>
        <begin position="2"/>
        <end position="103"/>
    </location>
</feature>
<protein>
    <submittedName>
        <fullName evidence="3">Ribonuclease</fullName>
        <ecNumber evidence="3">3.1.-.-</ecNumber>
    </submittedName>
</protein>
<dbReference type="EMBL" id="MT898410">
    <property type="protein sequence ID" value="QOS29810.1"/>
    <property type="molecule type" value="Genomic_DNA"/>
</dbReference>
<evidence type="ECO:0000313" key="3">
    <source>
        <dbReference type="EMBL" id="QOS15229.1"/>
    </source>
</evidence>
<dbReference type="InterPro" id="IPR022712">
    <property type="entry name" value="Beta_Casp"/>
</dbReference>
<dbReference type="Gene3D" id="3.40.50.10890">
    <property type="match status" value="1"/>
</dbReference>
<dbReference type="PANTHER" id="PTHR11203">
    <property type="entry name" value="CLEAVAGE AND POLYADENYLATION SPECIFICITY FACTOR FAMILY MEMBER"/>
    <property type="match status" value="1"/>
</dbReference>
<accession>A0A7M1VLD5</accession>
<reference evidence="3" key="1">
    <citation type="submission" date="2020-08" db="EMBL/GenBank/DDBJ databases">
        <title>Genetic structure, function and evolution of capsule biosynthesis loci in Vibrio parahaemolyticus.</title>
        <authorList>
            <person name="Li L."/>
            <person name="Bian S."/>
        </authorList>
    </citation>
    <scope>NUCLEOTIDE SEQUENCE</scope>
    <source>
        <strain evidence="4">VP247</strain>
        <strain evidence="9">VP249</strain>
        <strain evidence="8">VP250</strain>
        <strain evidence="6">VP251</strain>
        <strain evidence="12">VP255</strain>
        <strain evidence="3">VP259</strain>
        <strain evidence="5">VP266</strain>
        <strain evidence="10">VP268</strain>
        <strain evidence="11">VP378</strain>
        <strain evidence="7">VP397</strain>
    </source>
</reference>
<dbReference type="EMBL" id="MT898031">
    <property type="protein sequence ID" value="QOS15708.1"/>
    <property type="molecule type" value="Genomic_DNA"/>
</dbReference>
<evidence type="ECO:0000259" key="2">
    <source>
        <dbReference type="SMART" id="SM01027"/>
    </source>
</evidence>
<dbReference type="Pfam" id="PF10996">
    <property type="entry name" value="Beta-Casp"/>
    <property type="match status" value="1"/>
</dbReference>
<dbReference type="EMBL" id="MT898397">
    <property type="protein sequence ID" value="QOS29353.1"/>
    <property type="molecule type" value="Genomic_DNA"/>
</dbReference>
<dbReference type="SMART" id="SM01027">
    <property type="entry name" value="Beta-Casp"/>
    <property type="match status" value="1"/>
</dbReference>
<dbReference type="EMBL" id="MT898290">
    <property type="protein sequence ID" value="QOS25251.1"/>
    <property type="molecule type" value="Genomic_DNA"/>
</dbReference>
<dbReference type="EMBL" id="MT898221">
    <property type="protein sequence ID" value="QOS22703.1"/>
    <property type="molecule type" value="Genomic_DNA"/>
</dbReference>
<dbReference type="EMBL" id="MT898082">
    <property type="protein sequence ID" value="QOS17590.1"/>
    <property type="molecule type" value="Genomic_DNA"/>
</dbReference>
<name>A0A7M1VLD5_VIBPH</name>
<dbReference type="InterPro" id="IPR011108">
    <property type="entry name" value="RMMBL"/>
</dbReference>
<dbReference type="GO" id="GO:0004521">
    <property type="term" value="F:RNA endonuclease activity"/>
    <property type="evidence" value="ECO:0007669"/>
    <property type="project" value="TreeGrafter"/>
</dbReference>
<sequence length="178" mass="19445">MQKKLLKPTAISKNCGGKEAKQKLNNHRHPLAFEQCITVESHREHQALVNRLASTDEPAIVVAASGMCEGGRIVNYLKALLPDERNDVLFAGYQAQGTLGRAIQSGDAVVDIDNEQAEVNAQIHTISGYSAHADQNDLLKFVTGVTKQPKAVHLIHGEKEAKRELGEKLEAEGIEVVY</sequence>
<dbReference type="EMBL" id="MT898187">
    <property type="protein sequence ID" value="QOS21445.1"/>
    <property type="molecule type" value="Genomic_DNA"/>
</dbReference>
<gene>
    <name evidence="4" type="ORF">VP247_00023</name>
    <name evidence="9" type="ORF">VP249_00023</name>
    <name evidence="8" type="ORF">VP250_00023</name>
    <name evidence="6" type="ORF">VP251_00023</name>
    <name evidence="12" type="ORF">VP255_00023</name>
    <name evidence="3" type="ORF">VP259_00023</name>
    <name evidence="5" type="ORF">VP266_00023</name>
    <name evidence="10" type="ORF">VP268_00023</name>
    <name evidence="11" type="ORF">VP378_00023</name>
    <name evidence="7" type="ORF">VP397_00023</name>
</gene>
<dbReference type="GO" id="GO:0016787">
    <property type="term" value="F:hydrolase activity"/>
    <property type="evidence" value="ECO:0007669"/>
    <property type="project" value="UniProtKB-KW"/>
</dbReference>
<dbReference type="EMBL" id="MT898180">
    <property type="protein sequence ID" value="QOS21184.1"/>
    <property type="molecule type" value="Genomic_DNA"/>
</dbReference>
<evidence type="ECO:0000313" key="4">
    <source>
        <dbReference type="EMBL" id="QOS15708.1"/>
    </source>
</evidence>
<dbReference type="PANTHER" id="PTHR11203:SF37">
    <property type="entry name" value="INTEGRATOR COMPLEX SUBUNIT 11"/>
    <property type="match status" value="1"/>
</dbReference>
<dbReference type="SUPFAM" id="SSF56281">
    <property type="entry name" value="Metallo-hydrolase/oxidoreductase"/>
    <property type="match status" value="1"/>
</dbReference>
<evidence type="ECO:0000313" key="11">
    <source>
        <dbReference type="EMBL" id="QOS29353.1"/>
    </source>
</evidence>
<evidence type="ECO:0000256" key="1">
    <source>
        <dbReference type="ARBA" id="ARBA00022801"/>
    </source>
</evidence>
<dbReference type="Pfam" id="PF07521">
    <property type="entry name" value="RMMBL"/>
    <property type="match status" value="1"/>
</dbReference>
<keyword evidence="1 3" id="KW-0378">Hydrolase</keyword>